<evidence type="ECO:0000256" key="10">
    <source>
        <dbReference type="PIRNR" id="PIRNR001174"/>
    </source>
</evidence>
<sequence>MQLLPVLSVRESVILPGSALPLRVGRKQSIEAVEAAQKNGNMILAVSQKSGYDHDHVEIDDLRTIGTLAQIDRIRGNAKDGYQIFLRGVSRYRVNQFSMKDGYIAAAAEEWKDVMDGDPSTFATMLDVMKNMSEKILQLLPNDTRLLSELVKEMNDLSHLTYLTAANLDIDSQKKQEILETAGLKDRSLKVLEAMQKMKDELEVQVEIRNKLGHKLGKHQRETILREQLRTIQEELGDIEKGEEKDDLRKKIVDAGMPEETLKVALDEFKRLESMGPNSPESHVIRNYLDLLVALPWKKNATESEIADLDLEKAREILDAEHYGLDKIKKRVLQHLAVMKLKKTSRGQILLLVGPPGVGKTSLGQSIAKALGRKFVRGSLGGVRDDAEIRGHRRTYIGAMPGRIIQGIKRAGENNPVFMLDEIDKLGRGFQGDPAAALLEVLDPEQNATFLDHYLDVPFDLSNVFFIATANSLDTIPCPLLDRMEIIDLSGYTTAEKLHIAKNHLIPKQWTEHGLSDDQLVISDEALLKLINSYTREAGVRDLQRKIVTLCRAMAEKVLSKDSVLPIRIELADIEEVFGNERFTHEVANTMNPPGVATGLAWTPQGGEILFIEANLMPGKGSLILTGQLGEVMRESTQIALSLVRSRLAHAIPGFEFERKDIHVHVPAGAIPKDGPSAGITMLTTIASLLTGRSISPKLAMTGELTLRGAVMPVGGIKEKLIAAHRAGIEKVILSKRNQKDLKDVPEEVRHGLKIELVETAAEVLKIALDLDATEDFVPQGFKENIQEVPTAM</sequence>
<comment type="subcellular location">
    <subcellularLocation>
        <location evidence="1 9 10">Cytoplasm</location>
    </subcellularLocation>
</comment>
<keyword evidence="4 9" id="KW-0547">Nucleotide-binding</keyword>
<dbReference type="Gene3D" id="3.30.230.10">
    <property type="match status" value="1"/>
</dbReference>
<feature type="active site" evidence="9 11">
    <location>
        <position position="677"/>
    </location>
</feature>
<name>A0AAX4HV42_9BACT</name>
<dbReference type="Pfam" id="PF22667">
    <property type="entry name" value="Lon_lid"/>
    <property type="match status" value="1"/>
</dbReference>
<dbReference type="Pfam" id="PF02190">
    <property type="entry name" value="LON_substr_bdg"/>
    <property type="match status" value="1"/>
</dbReference>
<evidence type="ECO:0000313" key="18">
    <source>
        <dbReference type="Proteomes" id="UP001324634"/>
    </source>
</evidence>
<dbReference type="InterPro" id="IPR046336">
    <property type="entry name" value="Lon_prtase_N_sf"/>
</dbReference>
<evidence type="ECO:0000313" key="17">
    <source>
        <dbReference type="EMBL" id="WPU66819.1"/>
    </source>
</evidence>
<protein>
    <recommendedName>
        <fullName evidence="9 10">Lon protease</fullName>
        <ecNumber evidence="9 10">3.4.21.53</ecNumber>
    </recommendedName>
    <alternativeName>
        <fullName evidence="9">ATP-dependent protease La</fullName>
    </alternativeName>
</protein>
<dbReference type="SMART" id="SM00382">
    <property type="entry name" value="AAA"/>
    <property type="match status" value="1"/>
</dbReference>
<evidence type="ECO:0000256" key="4">
    <source>
        <dbReference type="ARBA" id="ARBA00022741"/>
    </source>
</evidence>
<dbReference type="Gene3D" id="3.40.50.300">
    <property type="entry name" value="P-loop containing nucleotide triphosphate hydrolases"/>
    <property type="match status" value="1"/>
</dbReference>
<dbReference type="Gene3D" id="1.20.58.1480">
    <property type="match status" value="1"/>
</dbReference>
<dbReference type="InterPro" id="IPR003111">
    <property type="entry name" value="Lon_prtase_N"/>
</dbReference>
<dbReference type="InterPro" id="IPR014721">
    <property type="entry name" value="Ribsml_uS5_D2-typ_fold_subgr"/>
</dbReference>
<dbReference type="InterPro" id="IPR008269">
    <property type="entry name" value="Lon_proteolytic"/>
</dbReference>
<dbReference type="EMBL" id="CP139487">
    <property type="protein sequence ID" value="WPU66819.1"/>
    <property type="molecule type" value="Genomic_DNA"/>
</dbReference>
<dbReference type="InterPro" id="IPR027065">
    <property type="entry name" value="Lon_Prtase"/>
</dbReference>
<keyword evidence="5 9" id="KW-0378">Hydrolase</keyword>
<keyword evidence="8 9" id="KW-0346">Stress response</keyword>
<evidence type="ECO:0000256" key="5">
    <source>
        <dbReference type="ARBA" id="ARBA00022801"/>
    </source>
</evidence>
<evidence type="ECO:0000256" key="8">
    <source>
        <dbReference type="ARBA" id="ARBA00023016"/>
    </source>
</evidence>
<dbReference type="AlphaFoldDB" id="A0AAX4HV42"/>
<dbReference type="InterPro" id="IPR054594">
    <property type="entry name" value="Lon_lid"/>
</dbReference>
<dbReference type="CDD" id="cd19500">
    <property type="entry name" value="RecA-like_Lon"/>
    <property type="match status" value="1"/>
</dbReference>
<proteinExistence type="evidence at transcript level"/>
<dbReference type="Pfam" id="PF00004">
    <property type="entry name" value="AAA"/>
    <property type="match status" value="1"/>
</dbReference>
<dbReference type="GO" id="GO:0005737">
    <property type="term" value="C:cytoplasm"/>
    <property type="evidence" value="ECO:0007669"/>
    <property type="project" value="UniProtKB-SubCell"/>
</dbReference>
<dbReference type="PRINTS" id="PR00830">
    <property type="entry name" value="ENDOLAPTASE"/>
</dbReference>
<dbReference type="InterPro" id="IPR003959">
    <property type="entry name" value="ATPase_AAA_core"/>
</dbReference>
<comment type="induction">
    <text evidence="9">By heat shock.</text>
</comment>
<evidence type="ECO:0000256" key="12">
    <source>
        <dbReference type="PIRSR" id="PIRSR001174-2"/>
    </source>
</evidence>
<dbReference type="PIRSF" id="PIRSF001174">
    <property type="entry name" value="Lon_proteas"/>
    <property type="match status" value="1"/>
</dbReference>
<evidence type="ECO:0000256" key="13">
    <source>
        <dbReference type="PROSITE-ProRule" id="PRU01122"/>
    </source>
</evidence>
<keyword evidence="18" id="KW-1185">Reference proteome</keyword>
<feature type="domain" description="Lon N-terminal" evidence="16">
    <location>
        <begin position="4"/>
        <end position="199"/>
    </location>
</feature>
<dbReference type="InterPro" id="IPR003593">
    <property type="entry name" value="AAA+_ATPase"/>
</dbReference>
<comment type="function">
    <text evidence="9">ATP-dependent serine protease that mediates the selective degradation of mutant and abnormal proteins as well as certain short-lived regulatory proteins. Required for cellular homeostasis and for survival from DNA damage and developmental changes induced by stress. Degrades polypeptides processively to yield small peptide fragments that are 5 to 10 amino acids long. Binds to DNA in a double-stranded, site-specific manner.</text>
</comment>
<keyword evidence="2 9" id="KW-0963">Cytoplasm</keyword>
<dbReference type="GO" id="GO:0005524">
    <property type="term" value="F:ATP binding"/>
    <property type="evidence" value="ECO:0007669"/>
    <property type="project" value="UniProtKB-UniRule"/>
</dbReference>
<dbReference type="SUPFAM" id="SSF54211">
    <property type="entry name" value="Ribosomal protein S5 domain 2-like"/>
    <property type="match status" value="1"/>
</dbReference>
<feature type="active site" evidence="9 11">
    <location>
        <position position="720"/>
    </location>
</feature>
<dbReference type="InterPro" id="IPR008268">
    <property type="entry name" value="Peptidase_S16_AS"/>
</dbReference>
<dbReference type="Gene3D" id="1.20.5.5270">
    <property type="match status" value="1"/>
</dbReference>
<dbReference type="Gene3D" id="1.10.8.60">
    <property type="match status" value="1"/>
</dbReference>
<dbReference type="PROSITE" id="PS51786">
    <property type="entry name" value="LON_PROTEOLYTIC"/>
    <property type="match status" value="1"/>
</dbReference>
<accession>A0AAX4HV42</accession>
<keyword evidence="3 9" id="KW-0645">Protease</keyword>
<dbReference type="NCBIfam" id="TIGR00763">
    <property type="entry name" value="lon"/>
    <property type="match status" value="1"/>
</dbReference>
<comment type="subunit">
    <text evidence="9 10">Homohexamer. Organized in a ring with a central cavity.</text>
</comment>
<dbReference type="SMART" id="SM00464">
    <property type="entry name" value="LON"/>
    <property type="match status" value="1"/>
</dbReference>
<dbReference type="KEGG" id="psti:SOO65_08665"/>
<dbReference type="GO" id="GO:0006515">
    <property type="term" value="P:protein quality control for misfolded or incompletely synthesized proteins"/>
    <property type="evidence" value="ECO:0007669"/>
    <property type="project" value="UniProtKB-UniRule"/>
</dbReference>
<evidence type="ECO:0000256" key="14">
    <source>
        <dbReference type="RuleBase" id="RU000591"/>
    </source>
</evidence>
<dbReference type="SUPFAM" id="SSF88697">
    <property type="entry name" value="PUA domain-like"/>
    <property type="match status" value="1"/>
</dbReference>
<evidence type="ECO:0000256" key="7">
    <source>
        <dbReference type="ARBA" id="ARBA00022840"/>
    </source>
</evidence>
<evidence type="ECO:0000256" key="1">
    <source>
        <dbReference type="ARBA" id="ARBA00004496"/>
    </source>
</evidence>
<dbReference type="GO" id="GO:0004252">
    <property type="term" value="F:serine-type endopeptidase activity"/>
    <property type="evidence" value="ECO:0007669"/>
    <property type="project" value="UniProtKB-UniRule"/>
</dbReference>
<dbReference type="InterPro" id="IPR020568">
    <property type="entry name" value="Ribosomal_Su5_D2-typ_SF"/>
</dbReference>
<dbReference type="InterPro" id="IPR027543">
    <property type="entry name" value="Lon_bac"/>
</dbReference>
<dbReference type="GO" id="GO:0004176">
    <property type="term" value="F:ATP-dependent peptidase activity"/>
    <property type="evidence" value="ECO:0007669"/>
    <property type="project" value="UniProtKB-UniRule"/>
</dbReference>
<dbReference type="EC" id="3.4.21.53" evidence="9 10"/>
<dbReference type="PROSITE" id="PS51787">
    <property type="entry name" value="LON_N"/>
    <property type="match status" value="1"/>
</dbReference>
<reference evidence="17 18" key="1">
    <citation type="submission" date="2023-11" db="EMBL/GenBank/DDBJ databases">
        <title>Peredibacter starrii A3.12.</title>
        <authorList>
            <person name="Mitchell R.J."/>
        </authorList>
    </citation>
    <scope>NUCLEOTIDE SEQUENCE [LARGE SCALE GENOMIC DNA]</scope>
    <source>
        <strain evidence="17 18">A3.12</strain>
    </source>
</reference>
<keyword evidence="7 9" id="KW-0067">ATP-binding</keyword>
<dbReference type="InterPro" id="IPR004815">
    <property type="entry name" value="Lon_bac/euk-typ"/>
</dbReference>
<evidence type="ECO:0000256" key="2">
    <source>
        <dbReference type="ARBA" id="ARBA00022490"/>
    </source>
</evidence>
<dbReference type="GO" id="GO:0043565">
    <property type="term" value="F:sequence-specific DNA binding"/>
    <property type="evidence" value="ECO:0007669"/>
    <property type="project" value="UniProtKB-UniRule"/>
</dbReference>
<gene>
    <name evidence="9 17" type="primary">lon</name>
    <name evidence="17" type="ORF">SOO65_08665</name>
</gene>
<comment type="catalytic activity">
    <reaction evidence="9 10 13">
        <text>Hydrolysis of proteins in presence of ATP.</text>
        <dbReference type="EC" id="3.4.21.53"/>
    </reaction>
</comment>
<evidence type="ECO:0000256" key="11">
    <source>
        <dbReference type="PIRSR" id="PIRSR001174-1"/>
    </source>
</evidence>
<dbReference type="GO" id="GO:0034605">
    <property type="term" value="P:cellular response to heat"/>
    <property type="evidence" value="ECO:0007669"/>
    <property type="project" value="UniProtKB-UniRule"/>
</dbReference>
<dbReference type="Pfam" id="PF05362">
    <property type="entry name" value="Lon_C"/>
    <property type="match status" value="1"/>
</dbReference>
<dbReference type="PANTHER" id="PTHR10046">
    <property type="entry name" value="ATP DEPENDENT LON PROTEASE FAMILY MEMBER"/>
    <property type="match status" value="1"/>
</dbReference>
<keyword evidence="6 9" id="KW-0720">Serine protease</keyword>
<evidence type="ECO:0000256" key="3">
    <source>
        <dbReference type="ARBA" id="ARBA00022670"/>
    </source>
</evidence>
<dbReference type="InterPro" id="IPR027417">
    <property type="entry name" value="P-loop_NTPase"/>
</dbReference>
<dbReference type="FunFam" id="1.20.5.5270:FF:000002">
    <property type="entry name" value="Lon protease homolog"/>
    <property type="match status" value="1"/>
</dbReference>
<dbReference type="FunFam" id="3.40.50.300:FF:000382">
    <property type="entry name" value="Lon protease homolog 2, peroxisomal"/>
    <property type="match status" value="1"/>
</dbReference>
<evidence type="ECO:0000256" key="9">
    <source>
        <dbReference type="HAMAP-Rule" id="MF_01973"/>
    </source>
</evidence>
<dbReference type="PROSITE" id="PS01046">
    <property type="entry name" value="LON_SER"/>
    <property type="match status" value="1"/>
</dbReference>
<dbReference type="GO" id="GO:0016887">
    <property type="term" value="F:ATP hydrolysis activity"/>
    <property type="evidence" value="ECO:0007669"/>
    <property type="project" value="UniProtKB-UniRule"/>
</dbReference>
<feature type="binding site" evidence="9 12">
    <location>
        <begin position="354"/>
        <end position="361"/>
    </location>
    <ligand>
        <name>ATP</name>
        <dbReference type="ChEBI" id="CHEBI:30616"/>
    </ligand>
</feature>
<organism evidence="17 18">
    <name type="scientific">Peredibacter starrii</name>
    <dbReference type="NCBI Taxonomy" id="28202"/>
    <lineage>
        <taxon>Bacteria</taxon>
        <taxon>Pseudomonadati</taxon>
        <taxon>Bdellovibrionota</taxon>
        <taxon>Bacteriovoracia</taxon>
        <taxon>Bacteriovoracales</taxon>
        <taxon>Bacteriovoracaceae</taxon>
        <taxon>Peredibacter</taxon>
    </lineage>
</organism>
<evidence type="ECO:0000259" key="16">
    <source>
        <dbReference type="PROSITE" id="PS51787"/>
    </source>
</evidence>
<dbReference type="InterPro" id="IPR015947">
    <property type="entry name" value="PUA-like_sf"/>
</dbReference>
<dbReference type="Gene3D" id="2.30.130.40">
    <property type="entry name" value="LON domain-like"/>
    <property type="match status" value="1"/>
</dbReference>
<evidence type="ECO:0000259" key="15">
    <source>
        <dbReference type="PROSITE" id="PS51786"/>
    </source>
</evidence>
<feature type="domain" description="Lon proteolytic" evidence="15">
    <location>
        <begin position="591"/>
        <end position="771"/>
    </location>
</feature>
<dbReference type="SUPFAM" id="SSF52540">
    <property type="entry name" value="P-loop containing nucleoside triphosphate hydrolases"/>
    <property type="match status" value="1"/>
</dbReference>
<dbReference type="RefSeq" id="WP_321399407.1">
    <property type="nucleotide sequence ID" value="NZ_CP139487.1"/>
</dbReference>
<comment type="similarity">
    <text evidence="9 10 13 14">Belongs to the peptidase S16 family.</text>
</comment>
<dbReference type="HAMAP" id="MF_01973">
    <property type="entry name" value="lon_bact"/>
    <property type="match status" value="1"/>
</dbReference>
<evidence type="ECO:0000256" key="6">
    <source>
        <dbReference type="ARBA" id="ARBA00022825"/>
    </source>
</evidence>
<dbReference type="Proteomes" id="UP001324634">
    <property type="component" value="Chromosome"/>
</dbReference>